<keyword evidence="4 7" id="KW-0489">Methyltransferase</keyword>
<dbReference type="EMBL" id="CP036432">
    <property type="protein sequence ID" value="QDV84259.1"/>
    <property type="molecule type" value="Genomic_DNA"/>
</dbReference>
<dbReference type="HAMAP" id="MF_00090">
    <property type="entry name" value="PIMT"/>
    <property type="match status" value="1"/>
</dbReference>
<dbReference type="EC" id="2.1.1.77" evidence="7"/>
<evidence type="ECO:0000313" key="9">
    <source>
        <dbReference type="Proteomes" id="UP000318081"/>
    </source>
</evidence>
<keyword evidence="9" id="KW-1185">Reference proteome</keyword>
<evidence type="ECO:0000256" key="6">
    <source>
        <dbReference type="ARBA" id="ARBA00022691"/>
    </source>
</evidence>
<dbReference type="PANTHER" id="PTHR11579:SF0">
    <property type="entry name" value="PROTEIN-L-ISOASPARTATE(D-ASPARTATE) O-METHYLTRANSFERASE"/>
    <property type="match status" value="1"/>
</dbReference>
<keyword evidence="6 7" id="KW-0949">S-adenosyl-L-methionine</keyword>
<sequence length="254" mass="27682">MGSSRKIVSGIWIILLTITTGCGRPSETTVPSDPTSTDRKKQDDSFALLRRQMVARQLAGRGIKNERVLDAIRRVPRHQFVPKRLQDRAYHDSPLPIGNGQTISQPYIVGLMTELVDLQADDRVLDVGTGSGYQAAVLAELVQHVDSIEIVESLAKAAEVRLKMLGYKNIRVRHGDGYAGLPNEAPFDAIVVAAAPDHVPPALIDQLAPGGKMVIPVGDRVQSLILIEKQSDGEVVRRNVAPVMFVPMTGEAER</sequence>
<dbReference type="PANTHER" id="PTHR11579">
    <property type="entry name" value="PROTEIN-L-ISOASPARTATE O-METHYLTRANSFERASE"/>
    <property type="match status" value="1"/>
</dbReference>
<dbReference type="Pfam" id="PF01135">
    <property type="entry name" value="PCMT"/>
    <property type="match status" value="1"/>
</dbReference>
<dbReference type="RefSeq" id="WP_419581378.1">
    <property type="nucleotide sequence ID" value="NZ_CP036432.1"/>
</dbReference>
<dbReference type="GO" id="GO:0032259">
    <property type="term" value="P:methylation"/>
    <property type="evidence" value="ECO:0007669"/>
    <property type="project" value="UniProtKB-KW"/>
</dbReference>
<dbReference type="SUPFAM" id="SSF53335">
    <property type="entry name" value="S-adenosyl-L-methionine-dependent methyltransferases"/>
    <property type="match status" value="1"/>
</dbReference>
<protein>
    <recommendedName>
        <fullName evidence="7">Protein-L-isoaspartate O-methyltransferase</fullName>
        <ecNumber evidence="7">2.1.1.77</ecNumber>
    </recommendedName>
    <alternativeName>
        <fullName evidence="7">L-isoaspartyl protein carboxyl methyltransferase</fullName>
    </alternativeName>
    <alternativeName>
        <fullName evidence="7">Protein L-isoaspartyl methyltransferase</fullName>
    </alternativeName>
    <alternativeName>
        <fullName evidence="7">Protein-beta-aspartate methyltransferase</fullName>
        <shortName evidence="7">PIMT</shortName>
    </alternativeName>
</protein>
<evidence type="ECO:0000256" key="1">
    <source>
        <dbReference type="ARBA" id="ARBA00004496"/>
    </source>
</evidence>
<gene>
    <name evidence="8" type="primary">pcm_1</name>
    <name evidence="7" type="synonym">pcm</name>
    <name evidence="8" type="ORF">TBK1r_32040</name>
</gene>
<evidence type="ECO:0000256" key="4">
    <source>
        <dbReference type="ARBA" id="ARBA00022603"/>
    </source>
</evidence>
<evidence type="ECO:0000256" key="5">
    <source>
        <dbReference type="ARBA" id="ARBA00022679"/>
    </source>
</evidence>
<dbReference type="PROSITE" id="PS51257">
    <property type="entry name" value="PROKAR_LIPOPROTEIN"/>
    <property type="match status" value="1"/>
</dbReference>
<keyword evidence="5 7" id="KW-0808">Transferase</keyword>
<accession>A0ABX5XQR5</accession>
<dbReference type="GO" id="GO:0004719">
    <property type="term" value="F:protein-L-isoaspartate (D-aspartate) O-methyltransferase activity"/>
    <property type="evidence" value="ECO:0007669"/>
    <property type="project" value="UniProtKB-EC"/>
</dbReference>
<comment type="subcellular location">
    <subcellularLocation>
        <location evidence="1 7">Cytoplasm</location>
    </subcellularLocation>
</comment>
<dbReference type="NCBIfam" id="NF001453">
    <property type="entry name" value="PRK00312.1"/>
    <property type="match status" value="1"/>
</dbReference>
<feature type="active site" evidence="7">
    <location>
        <position position="104"/>
    </location>
</feature>
<dbReference type="Proteomes" id="UP000318081">
    <property type="component" value="Chromosome"/>
</dbReference>
<dbReference type="PROSITE" id="PS01279">
    <property type="entry name" value="PCMT"/>
    <property type="match status" value="1"/>
</dbReference>
<name>A0ABX5XQR5_9BACT</name>
<comment type="similarity">
    <text evidence="2 7">Belongs to the methyltransferase superfamily. L-isoaspartyl/D-aspartyl protein methyltransferase family.</text>
</comment>
<comment type="function">
    <text evidence="7">Catalyzes the methyl esterification of L-isoaspartyl residues in peptides and proteins that result from spontaneous decomposition of normal L-aspartyl and L-asparaginyl residues. It plays a role in the repair and/or degradation of damaged proteins.</text>
</comment>
<reference evidence="8 9" key="1">
    <citation type="submission" date="2019-02" db="EMBL/GenBank/DDBJ databases">
        <title>Deep-cultivation of Planctomycetes and their phenomic and genomic characterization uncovers novel biology.</title>
        <authorList>
            <person name="Wiegand S."/>
            <person name="Jogler M."/>
            <person name="Boedeker C."/>
            <person name="Pinto D."/>
            <person name="Vollmers J."/>
            <person name="Rivas-Marin E."/>
            <person name="Kohn T."/>
            <person name="Peeters S.H."/>
            <person name="Heuer A."/>
            <person name="Rast P."/>
            <person name="Oberbeckmann S."/>
            <person name="Bunk B."/>
            <person name="Jeske O."/>
            <person name="Meyerdierks A."/>
            <person name="Storesund J.E."/>
            <person name="Kallscheuer N."/>
            <person name="Luecker S."/>
            <person name="Lage O.M."/>
            <person name="Pohl T."/>
            <person name="Merkel B.J."/>
            <person name="Hornburger P."/>
            <person name="Mueller R.-W."/>
            <person name="Bruemmer F."/>
            <person name="Labrenz M."/>
            <person name="Spormann A.M."/>
            <person name="Op den Camp H."/>
            <person name="Overmann J."/>
            <person name="Amann R."/>
            <person name="Jetten M.S.M."/>
            <person name="Mascher T."/>
            <person name="Medema M.H."/>
            <person name="Devos D.P."/>
            <person name="Kaster A.-K."/>
            <person name="Ovreas L."/>
            <person name="Rohde M."/>
            <person name="Galperin M.Y."/>
            <person name="Jogler C."/>
        </authorList>
    </citation>
    <scope>NUCLEOTIDE SEQUENCE [LARGE SCALE GENOMIC DNA]</scope>
    <source>
        <strain evidence="8 9">TBK1r</strain>
    </source>
</reference>
<evidence type="ECO:0000256" key="7">
    <source>
        <dbReference type="HAMAP-Rule" id="MF_00090"/>
    </source>
</evidence>
<evidence type="ECO:0000313" key="8">
    <source>
        <dbReference type="EMBL" id="QDV84259.1"/>
    </source>
</evidence>
<keyword evidence="3 7" id="KW-0963">Cytoplasm</keyword>
<organism evidence="8 9">
    <name type="scientific">Stieleria magnilauensis</name>
    <dbReference type="NCBI Taxonomy" id="2527963"/>
    <lineage>
        <taxon>Bacteria</taxon>
        <taxon>Pseudomonadati</taxon>
        <taxon>Planctomycetota</taxon>
        <taxon>Planctomycetia</taxon>
        <taxon>Pirellulales</taxon>
        <taxon>Pirellulaceae</taxon>
        <taxon>Stieleria</taxon>
    </lineage>
</organism>
<evidence type="ECO:0000256" key="3">
    <source>
        <dbReference type="ARBA" id="ARBA00022490"/>
    </source>
</evidence>
<dbReference type="CDD" id="cd02440">
    <property type="entry name" value="AdoMet_MTases"/>
    <property type="match status" value="1"/>
</dbReference>
<comment type="catalytic activity">
    <reaction evidence="7">
        <text>[protein]-L-isoaspartate + S-adenosyl-L-methionine = [protein]-L-isoaspartate alpha-methyl ester + S-adenosyl-L-homocysteine</text>
        <dbReference type="Rhea" id="RHEA:12705"/>
        <dbReference type="Rhea" id="RHEA-COMP:12143"/>
        <dbReference type="Rhea" id="RHEA-COMP:12144"/>
        <dbReference type="ChEBI" id="CHEBI:57856"/>
        <dbReference type="ChEBI" id="CHEBI:59789"/>
        <dbReference type="ChEBI" id="CHEBI:90596"/>
        <dbReference type="ChEBI" id="CHEBI:90598"/>
        <dbReference type="EC" id="2.1.1.77"/>
    </reaction>
</comment>
<dbReference type="InterPro" id="IPR029063">
    <property type="entry name" value="SAM-dependent_MTases_sf"/>
</dbReference>
<dbReference type="Gene3D" id="3.40.50.150">
    <property type="entry name" value="Vaccinia Virus protein VP39"/>
    <property type="match status" value="1"/>
</dbReference>
<dbReference type="NCBIfam" id="TIGR00080">
    <property type="entry name" value="pimt"/>
    <property type="match status" value="1"/>
</dbReference>
<proteinExistence type="inferred from homology"/>
<evidence type="ECO:0000256" key="2">
    <source>
        <dbReference type="ARBA" id="ARBA00005369"/>
    </source>
</evidence>
<dbReference type="InterPro" id="IPR000682">
    <property type="entry name" value="PCMT"/>
</dbReference>